<gene>
    <name evidence="2" type="ORF">ERS852491_02020</name>
</gene>
<dbReference type="InterPro" id="IPR018873">
    <property type="entry name" value="KilA-N_DNA-bd_domain"/>
</dbReference>
<dbReference type="STRING" id="39482.ERS852491_02020"/>
<name>A0A174EJU7_9FIRM</name>
<sequence length="319" mass="36785">MATQEKKEVLSQNEVEVPMVEIVQPGIEKLIYVIRDKQVMVDSDLAILYQVETGALNRAVKRNIKRFPEDFRFQLTVEEYENLKCQSGISSMRESGYGGRRTLPYVFNEQGISMLASVLHSEVAVNVSIGIMRAFVEMRRFIANNALLFERISNVELKQLEYQKQTDEKLEQIFEYISEYEEASQKIFFDGQIYDAFSLIVSLIQKAEKQITLIDGYVDVGTLNLLSKKNKNVAVTIYTQKRTKLTKMDKKNFNAQYPTLEVKYTKVFHDRFLILDRETAYHVGASLKDAGKKCFGINLIQDAGIIKDILQRLELETEE</sequence>
<dbReference type="AlphaFoldDB" id="A0A174EJU7"/>
<feature type="domain" description="KilA-N DNA-binding" evidence="1">
    <location>
        <begin position="30"/>
        <end position="118"/>
    </location>
</feature>
<protein>
    <submittedName>
        <fullName evidence="2">ORF6N domain</fullName>
    </submittedName>
</protein>
<evidence type="ECO:0000259" key="1">
    <source>
        <dbReference type="Pfam" id="PF10543"/>
    </source>
</evidence>
<dbReference type="OrthoDB" id="9816206at2"/>
<organism evidence="2 3">
    <name type="scientific">Faecalicatena contorta</name>
    <dbReference type="NCBI Taxonomy" id="39482"/>
    <lineage>
        <taxon>Bacteria</taxon>
        <taxon>Bacillati</taxon>
        <taxon>Bacillota</taxon>
        <taxon>Clostridia</taxon>
        <taxon>Lachnospirales</taxon>
        <taxon>Lachnospiraceae</taxon>
        <taxon>Faecalicatena</taxon>
    </lineage>
</organism>
<proteinExistence type="predicted"/>
<dbReference type="Pfam" id="PF10543">
    <property type="entry name" value="ORF6N"/>
    <property type="match status" value="1"/>
</dbReference>
<accession>A0A174EJU7</accession>
<reference evidence="2 3" key="1">
    <citation type="submission" date="2015-09" db="EMBL/GenBank/DDBJ databases">
        <authorList>
            <consortium name="Pathogen Informatics"/>
        </authorList>
    </citation>
    <scope>NUCLEOTIDE SEQUENCE [LARGE SCALE GENOMIC DNA]</scope>
    <source>
        <strain evidence="2 3">2789STDY5834876</strain>
    </source>
</reference>
<dbReference type="EMBL" id="CYZU01000016">
    <property type="protein sequence ID" value="CUO37517.1"/>
    <property type="molecule type" value="Genomic_DNA"/>
</dbReference>
<dbReference type="Proteomes" id="UP000095544">
    <property type="component" value="Unassembled WGS sequence"/>
</dbReference>
<evidence type="ECO:0000313" key="3">
    <source>
        <dbReference type="Proteomes" id="UP000095544"/>
    </source>
</evidence>
<evidence type="ECO:0000313" key="2">
    <source>
        <dbReference type="EMBL" id="CUO37517.1"/>
    </source>
</evidence>
<dbReference type="RefSeq" id="WP_055152856.1">
    <property type="nucleotide sequence ID" value="NZ_CYZU01000016.1"/>
</dbReference>